<organism evidence="2 3">
    <name type="scientific">Eiseniibacteriota bacterium</name>
    <dbReference type="NCBI Taxonomy" id="2212470"/>
    <lineage>
        <taxon>Bacteria</taxon>
        <taxon>Candidatus Eiseniibacteriota</taxon>
    </lineage>
</organism>
<gene>
    <name evidence="2" type="ORF">HOP12_03280</name>
</gene>
<accession>A0A849SCT5</accession>
<protein>
    <recommendedName>
        <fullName evidence="4">DUF4019 domain-containing protein</fullName>
    </recommendedName>
</protein>
<name>A0A849SCT5_UNCEI</name>
<evidence type="ECO:0000256" key="1">
    <source>
        <dbReference type="SAM" id="SignalP"/>
    </source>
</evidence>
<reference evidence="2 3" key="1">
    <citation type="submission" date="2020-04" db="EMBL/GenBank/DDBJ databases">
        <title>Metagenomic profiling of ammonia- and methane-oxidizing microorganisms in a Dutch drinking water treatment plant.</title>
        <authorList>
            <person name="Poghosyan L."/>
            <person name="Leucker S."/>
        </authorList>
    </citation>
    <scope>NUCLEOTIDE SEQUENCE [LARGE SCALE GENOMIC DNA]</scope>
    <source>
        <strain evidence="2">S-RSF-IL-03</strain>
    </source>
</reference>
<evidence type="ECO:0000313" key="3">
    <source>
        <dbReference type="Proteomes" id="UP000580839"/>
    </source>
</evidence>
<evidence type="ECO:0000313" key="2">
    <source>
        <dbReference type="EMBL" id="NOT33172.1"/>
    </source>
</evidence>
<dbReference type="Proteomes" id="UP000580839">
    <property type="component" value="Unassembled WGS sequence"/>
</dbReference>
<sequence>MRCIRFTALVLSLQCLGVAAVAAAPPSTSGKAVTSAIEDREGWPDTRAAERGRRWVRAFSTGEAAMREFNTRELARESIKAKGVEARVESYRNLRERFGKLVLGSVVESTPYRITVKLLASDATSHEFIFTVEDRTPFKLKSVGMREPGHGGHGLKDWFHH</sequence>
<comment type="caution">
    <text evidence="2">The sequence shown here is derived from an EMBL/GenBank/DDBJ whole genome shotgun (WGS) entry which is preliminary data.</text>
</comment>
<feature type="chain" id="PRO_5032961132" description="DUF4019 domain-containing protein" evidence="1">
    <location>
        <begin position="24"/>
        <end position="161"/>
    </location>
</feature>
<dbReference type="AlphaFoldDB" id="A0A849SCT5"/>
<keyword evidence="1" id="KW-0732">Signal</keyword>
<dbReference type="EMBL" id="JABFRW010000031">
    <property type="protein sequence ID" value="NOT33172.1"/>
    <property type="molecule type" value="Genomic_DNA"/>
</dbReference>
<feature type="signal peptide" evidence="1">
    <location>
        <begin position="1"/>
        <end position="23"/>
    </location>
</feature>
<proteinExistence type="predicted"/>
<evidence type="ECO:0008006" key="4">
    <source>
        <dbReference type="Google" id="ProtNLM"/>
    </source>
</evidence>